<accession>A0A8U0I2X0</accession>
<name>A0A8U0I2X0_9EURY</name>
<dbReference type="InterPro" id="IPR011991">
    <property type="entry name" value="ArsR-like_HTH"/>
</dbReference>
<dbReference type="EMBL" id="CP096663">
    <property type="protein sequence ID" value="UPV77201.1"/>
    <property type="molecule type" value="Genomic_DNA"/>
</dbReference>
<feature type="domain" description="HTH arsR-type" evidence="1">
    <location>
        <begin position="1"/>
        <end position="94"/>
    </location>
</feature>
<gene>
    <name evidence="2" type="ORF">M0R89_22785</name>
</gene>
<dbReference type="InterPro" id="IPR036390">
    <property type="entry name" value="WH_DNA-bd_sf"/>
</dbReference>
<protein>
    <submittedName>
        <fullName evidence="2">Winged helix-turn-helix domain-containing protein</fullName>
    </submittedName>
</protein>
<dbReference type="Gene3D" id="1.10.10.10">
    <property type="entry name" value="Winged helix-like DNA-binding domain superfamily/Winged helix DNA-binding domain"/>
    <property type="match status" value="1"/>
</dbReference>
<dbReference type="InterPro" id="IPR036388">
    <property type="entry name" value="WH-like_DNA-bd_sf"/>
</dbReference>
<dbReference type="RefSeq" id="WP_248653225.1">
    <property type="nucleotide sequence ID" value="NZ_CP096663.1"/>
</dbReference>
<keyword evidence="3" id="KW-1185">Reference proteome</keyword>
<dbReference type="GeneID" id="72188090"/>
<dbReference type="PROSITE" id="PS50987">
    <property type="entry name" value="HTH_ARSR_2"/>
    <property type="match status" value="1"/>
</dbReference>
<sequence length="114" mass="12684">MTGDAGPLTKTYGHPARLRIVETALAHPDQAFNVRELATESDLDESTVHQHKDFLVDLGILDRVSLGRIDGYQLADSGLARVGQEWRDLHHDRLNALENDTETAIEDFYGIAES</sequence>
<evidence type="ECO:0000313" key="3">
    <source>
        <dbReference type="Proteomes" id="UP000830729"/>
    </source>
</evidence>
<geneLocation type="plasmid" evidence="2 3">
    <name>unnamed4</name>
</geneLocation>
<dbReference type="Proteomes" id="UP000830729">
    <property type="component" value="Plasmid unnamed4"/>
</dbReference>
<evidence type="ECO:0000313" key="2">
    <source>
        <dbReference type="EMBL" id="UPV77201.1"/>
    </source>
</evidence>
<dbReference type="SUPFAM" id="SSF46785">
    <property type="entry name" value="Winged helix' DNA-binding domain"/>
    <property type="match status" value="1"/>
</dbReference>
<dbReference type="KEGG" id="halx:M0R89_22785"/>
<evidence type="ECO:0000259" key="1">
    <source>
        <dbReference type="PROSITE" id="PS50987"/>
    </source>
</evidence>
<dbReference type="GO" id="GO:0003700">
    <property type="term" value="F:DNA-binding transcription factor activity"/>
    <property type="evidence" value="ECO:0007669"/>
    <property type="project" value="InterPro"/>
</dbReference>
<dbReference type="CDD" id="cd00090">
    <property type="entry name" value="HTH_ARSR"/>
    <property type="match status" value="1"/>
</dbReference>
<dbReference type="InterPro" id="IPR001845">
    <property type="entry name" value="HTH_ArsR_DNA-bd_dom"/>
</dbReference>
<keyword evidence="2" id="KW-0614">Plasmid</keyword>
<organism evidence="2 3">
    <name type="scientific">Halorussus limi</name>
    <dbReference type="NCBI Taxonomy" id="2938695"/>
    <lineage>
        <taxon>Archaea</taxon>
        <taxon>Methanobacteriati</taxon>
        <taxon>Methanobacteriota</taxon>
        <taxon>Stenosarchaea group</taxon>
        <taxon>Halobacteria</taxon>
        <taxon>Halobacteriales</taxon>
        <taxon>Haladaptataceae</taxon>
        <taxon>Halorussus</taxon>
    </lineage>
</organism>
<reference evidence="2 3" key="1">
    <citation type="submission" date="2022-04" db="EMBL/GenBank/DDBJ databases">
        <title>Diverse halophilic archaea isolated from saline environments.</title>
        <authorList>
            <person name="Cui H.-L."/>
        </authorList>
    </citation>
    <scope>NUCLEOTIDE SEQUENCE [LARGE SCALE GENOMIC DNA]</scope>
    <source>
        <strain evidence="2 3">XZYJT49</strain>
        <plasmid evidence="2 3">unnamed4</plasmid>
    </source>
</reference>
<proteinExistence type="predicted"/>
<dbReference type="AlphaFoldDB" id="A0A8U0I2X0"/>